<name>A3P140_BURP0</name>
<feature type="region of interest" description="Disordered" evidence="1">
    <location>
        <begin position="34"/>
        <end position="57"/>
    </location>
</feature>
<sequence length="57" mass="5974">MRSGAMPGCTSHVTRCDTDCERSTAIRIAYGTAPRAASNASRMRSASRVRSSLVAAA</sequence>
<dbReference type="Proteomes" id="UP000006738">
    <property type="component" value="Chromosome II"/>
</dbReference>
<accession>A3P140</accession>
<dbReference type="EMBL" id="CP000573">
    <property type="protein sequence ID" value="ABN94725.1"/>
    <property type="molecule type" value="Genomic_DNA"/>
</dbReference>
<dbReference type="AlphaFoldDB" id="A3P140"/>
<protein>
    <submittedName>
        <fullName evidence="2">Uncharacterized protein</fullName>
    </submittedName>
</protein>
<evidence type="ECO:0000256" key="1">
    <source>
        <dbReference type="SAM" id="MobiDB-lite"/>
    </source>
</evidence>
<dbReference type="KEGG" id="bpl:BURPS1106A_A0007"/>
<dbReference type="HOGENOM" id="CLU_3077688_0_0_4"/>
<gene>
    <name evidence="2" type="ordered locus">BURPS1106A_A0007</name>
</gene>
<evidence type="ECO:0000313" key="2">
    <source>
        <dbReference type="EMBL" id="ABN94725.1"/>
    </source>
</evidence>
<organism evidence="2 3">
    <name type="scientific">Burkholderia pseudomallei (strain 1106a)</name>
    <dbReference type="NCBI Taxonomy" id="357348"/>
    <lineage>
        <taxon>Bacteria</taxon>
        <taxon>Pseudomonadati</taxon>
        <taxon>Pseudomonadota</taxon>
        <taxon>Betaproteobacteria</taxon>
        <taxon>Burkholderiales</taxon>
        <taxon>Burkholderiaceae</taxon>
        <taxon>Burkholderia</taxon>
        <taxon>pseudomallei group</taxon>
    </lineage>
</organism>
<evidence type="ECO:0000313" key="3">
    <source>
        <dbReference type="Proteomes" id="UP000006738"/>
    </source>
</evidence>
<proteinExistence type="predicted"/>
<reference evidence="3" key="1">
    <citation type="submission" date="2007-02" db="EMBL/GenBank/DDBJ databases">
        <authorList>
            <person name="DeShazer D."/>
            <person name="Woods D.E."/>
            <person name="Nierman W.C."/>
        </authorList>
    </citation>
    <scope>NUCLEOTIDE SEQUENCE [LARGE SCALE GENOMIC DNA]</scope>
    <source>
        <strain evidence="3">1106a</strain>
    </source>
</reference>